<accession>A0ABM6GF45</accession>
<dbReference type="EMBL" id="CP007389">
    <property type="protein sequence ID" value="APT74123.1"/>
    <property type="molecule type" value="Genomic_DNA"/>
</dbReference>
<feature type="transmembrane region" description="Helical" evidence="1">
    <location>
        <begin position="7"/>
        <end position="27"/>
    </location>
</feature>
<evidence type="ECO:0000313" key="3">
    <source>
        <dbReference type="EMBL" id="APT74123.1"/>
    </source>
</evidence>
<dbReference type="SUPFAM" id="SSF56519">
    <property type="entry name" value="Penicillin binding protein dimerisation domain"/>
    <property type="match status" value="1"/>
</dbReference>
<organism evidence="3 4">
    <name type="scientific">Thermosipho melanesiensis</name>
    <dbReference type="NCBI Taxonomy" id="46541"/>
    <lineage>
        <taxon>Bacteria</taxon>
        <taxon>Thermotogati</taxon>
        <taxon>Thermotogota</taxon>
        <taxon>Thermotogae</taxon>
        <taxon>Thermotogales</taxon>
        <taxon>Fervidobacteriaceae</taxon>
        <taxon>Thermosipho</taxon>
    </lineage>
</organism>
<protein>
    <submittedName>
        <fullName evidence="3">Peptidoglycan glycosyltransferase</fullName>
    </submittedName>
</protein>
<dbReference type="PANTHER" id="PTHR30627:SF2">
    <property type="entry name" value="PEPTIDOGLYCAN D,D-TRANSPEPTIDASE MRDA"/>
    <property type="match status" value="1"/>
</dbReference>
<dbReference type="InterPro" id="IPR050515">
    <property type="entry name" value="Beta-lactam/transpept"/>
</dbReference>
<keyword evidence="1" id="KW-0472">Membrane</keyword>
<evidence type="ECO:0000259" key="2">
    <source>
        <dbReference type="Pfam" id="PF00905"/>
    </source>
</evidence>
<gene>
    <name evidence="3" type="ORF">BW47_06270</name>
</gene>
<evidence type="ECO:0000313" key="4">
    <source>
        <dbReference type="Proteomes" id="UP000185490"/>
    </source>
</evidence>
<keyword evidence="1" id="KW-0812">Transmembrane</keyword>
<dbReference type="InterPro" id="IPR036138">
    <property type="entry name" value="PBP_dimer_sf"/>
</dbReference>
<dbReference type="Gene3D" id="3.40.710.10">
    <property type="entry name" value="DD-peptidase/beta-lactamase superfamily"/>
    <property type="match status" value="1"/>
</dbReference>
<dbReference type="InterPro" id="IPR001460">
    <property type="entry name" value="PCN-bd_Tpept"/>
</dbReference>
<feature type="domain" description="Penicillin-binding protein transpeptidase" evidence="2">
    <location>
        <begin position="208"/>
        <end position="523"/>
    </location>
</feature>
<keyword evidence="4" id="KW-1185">Reference proteome</keyword>
<proteinExistence type="predicted"/>
<sequence length="533" mass="60588">MRYKTTFFVFILMFSILLFFLVKIQIFDSEKHKEFLDSLLTRTLLTKGLRGTIYDRNGVKLAWSEKYPYLVYTNNIEIEKLKNILTEDQMNEFIKSGEVKLEDYQIYSIENLGYYIQYKEIRRYLPEVLHIVGYLTQGKGSFGLEKAYNDILEGKLGSELVLSTPSGKIQQRIIQRKPENGENLHTSIDFNLQKYIYSQLKEISIPAAVIVENTKTGEILSLVSYPSIDEEFYNIDPYTWRKIIEDPKKPLLNRTTMGLYSPGSSIKPLIAIAYLLSESTPSTVNCTGKFEYKSSSGKTLAIFNDWLLSGHGETDLVKALRVSCNVYFYNIALKMGIDKIKSVADMFRINQKTGIDIEETEGIFPSRNWKQKVQKTTWYPGDTILTGIGQGYILLTPLQLLNFYTTIANNGTTPIPHIVKTKKEYTKLNIPENIWNTIKEGLLEVTTYGGTIKDRGTAYISFKDAPYKIAGKTGTAEVGKGKKSHSWFVGFGPFDSPEYSVVVLFENGGSGSEMAAPFARKIFDYLLGDDKNE</sequence>
<dbReference type="SUPFAM" id="SSF56601">
    <property type="entry name" value="beta-lactamase/transpeptidase-like"/>
    <property type="match status" value="1"/>
</dbReference>
<reference evidence="3 4" key="1">
    <citation type="submission" date="2014-02" db="EMBL/GenBank/DDBJ databases">
        <title>Diversity of Thermotogales isolates from hydrothermal vents.</title>
        <authorList>
            <person name="Haverkamp T.H.A."/>
            <person name="Lossouarn J."/>
            <person name="Geslin C."/>
            <person name="Nesbo C.L."/>
        </authorList>
    </citation>
    <scope>NUCLEOTIDE SEQUENCE [LARGE SCALE GENOMIC DNA]</scope>
    <source>
        <strain evidence="3 4">431</strain>
    </source>
</reference>
<dbReference type="InterPro" id="IPR012338">
    <property type="entry name" value="Beta-lactam/transpept-like"/>
</dbReference>
<dbReference type="RefSeq" id="WP_012057388.1">
    <property type="nucleotide sequence ID" value="NZ_CP007389.1"/>
</dbReference>
<dbReference type="Pfam" id="PF00905">
    <property type="entry name" value="Transpeptidase"/>
    <property type="match status" value="1"/>
</dbReference>
<evidence type="ECO:0000256" key="1">
    <source>
        <dbReference type="SAM" id="Phobius"/>
    </source>
</evidence>
<dbReference type="Gene3D" id="3.90.1310.10">
    <property type="entry name" value="Penicillin-binding protein 2a (Domain 2)"/>
    <property type="match status" value="1"/>
</dbReference>
<dbReference type="Proteomes" id="UP000185490">
    <property type="component" value="Chromosome"/>
</dbReference>
<keyword evidence="1" id="KW-1133">Transmembrane helix</keyword>
<name>A0ABM6GF45_9BACT</name>
<dbReference type="PANTHER" id="PTHR30627">
    <property type="entry name" value="PEPTIDOGLYCAN D,D-TRANSPEPTIDASE"/>
    <property type="match status" value="1"/>
</dbReference>